<reference evidence="1 2" key="1">
    <citation type="journal article" date="2021" name="Elife">
        <title>Chloroplast acquisition without the gene transfer in kleptoplastic sea slugs, Plakobranchus ocellatus.</title>
        <authorList>
            <person name="Maeda T."/>
            <person name="Takahashi S."/>
            <person name="Yoshida T."/>
            <person name="Shimamura S."/>
            <person name="Takaki Y."/>
            <person name="Nagai Y."/>
            <person name="Toyoda A."/>
            <person name="Suzuki Y."/>
            <person name="Arimoto A."/>
            <person name="Ishii H."/>
            <person name="Satoh N."/>
            <person name="Nishiyama T."/>
            <person name="Hasebe M."/>
            <person name="Maruyama T."/>
            <person name="Minagawa J."/>
            <person name="Obokata J."/>
            <person name="Shigenobu S."/>
        </authorList>
    </citation>
    <scope>NUCLEOTIDE SEQUENCE [LARGE SCALE GENOMIC DNA]</scope>
</reference>
<proteinExistence type="predicted"/>
<dbReference type="EMBL" id="BLXT01001969">
    <property type="protein sequence ID" value="GFN89988.1"/>
    <property type="molecule type" value="Genomic_DNA"/>
</dbReference>
<evidence type="ECO:0000313" key="2">
    <source>
        <dbReference type="Proteomes" id="UP000735302"/>
    </source>
</evidence>
<dbReference type="AlphaFoldDB" id="A0AAV3Z6J2"/>
<keyword evidence="2" id="KW-1185">Reference proteome</keyword>
<protein>
    <submittedName>
        <fullName evidence="1">Uncharacterized protein</fullName>
    </submittedName>
</protein>
<sequence>MVLVDRGKRNPLFMVNPLGQFNICNYCKLFAGVNGIEQYVFIRDMNQLSIYALNFIQLANSSFIGALRSCGPETDFIDACGQRCRAVAYTYRSGEIIDVPGNLKGVMLPQIWCSSHQSDGKNAEATNLHHSKTFLPMMHIRLFRLYEIDWQEIENLWPYKHTT</sequence>
<organism evidence="1 2">
    <name type="scientific">Plakobranchus ocellatus</name>
    <dbReference type="NCBI Taxonomy" id="259542"/>
    <lineage>
        <taxon>Eukaryota</taxon>
        <taxon>Metazoa</taxon>
        <taxon>Spiralia</taxon>
        <taxon>Lophotrochozoa</taxon>
        <taxon>Mollusca</taxon>
        <taxon>Gastropoda</taxon>
        <taxon>Heterobranchia</taxon>
        <taxon>Euthyneura</taxon>
        <taxon>Panpulmonata</taxon>
        <taxon>Sacoglossa</taxon>
        <taxon>Placobranchoidea</taxon>
        <taxon>Plakobranchidae</taxon>
        <taxon>Plakobranchus</taxon>
    </lineage>
</organism>
<dbReference type="Proteomes" id="UP000735302">
    <property type="component" value="Unassembled WGS sequence"/>
</dbReference>
<name>A0AAV3Z6J2_9GAST</name>
<evidence type="ECO:0000313" key="1">
    <source>
        <dbReference type="EMBL" id="GFN89988.1"/>
    </source>
</evidence>
<accession>A0AAV3Z6J2</accession>
<gene>
    <name evidence="1" type="ORF">PoB_001649400</name>
</gene>
<comment type="caution">
    <text evidence="1">The sequence shown here is derived from an EMBL/GenBank/DDBJ whole genome shotgun (WGS) entry which is preliminary data.</text>
</comment>